<keyword evidence="3" id="KW-1185">Reference proteome</keyword>
<protein>
    <recommendedName>
        <fullName evidence="4">DUF4136 domain-containing protein</fullName>
    </recommendedName>
</protein>
<evidence type="ECO:0000313" key="2">
    <source>
        <dbReference type="EMBL" id="MBB4083915.1"/>
    </source>
</evidence>
<dbReference type="PROSITE" id="PS51257">
    <property type="entry name" value="PROKAR_LIPOPROTEIN"/>
    <property type="match status" value="1"/>
</dbReference>
<accession>A0A7W6NR89</accession>
<name>A0A7W6NR89_9CAUL</name>
<feature type="signal peptide" evidence="1">
    <location>
        <begin position="1"/>
        <end position="20"/>
    </location>
</feature>
<organism evidence="2 3">
    <name type="scientific">Brevundimonas lenta</name>
    <dbReference type="NCBI Taxonomy" id="424796"/>
    <lineage>
        <taxon>Bacteria</taxon>
        <taxon>Pseudomonadati</taxon>
        <taxon>Pseudomonadota</taxon>
        <taxon>Alphaproteobacteria</taxon>
        <taxon>Caulobacterales</taxon>
        <taxon>Caulobacteraceae</taxon>
        <taxon>Brevundimonas</taxon>
    </lineage>
</organism>
<reference evidence="2 3" key="1">
    <citation type="submission" date="2020-08" db="EMBL/GenBank/DDBJ databases">
        <title>Genomic Encyclopedia of Type Strains, Phase IV (KMG-IV): sequencing the most valuable type-strain genomes for metagenomic binning, comparative biology and taxonomic classification.</title>
        <authorList>
            <person name="Goeker M."/>
        </authorList>
    </citation>
    <scope>NUCLEOTIDE SEQUENCE [LARGE SCALE GENOMIC DNA]</scope>
    <source>
        <strain evidence="2 3">DSM 23960</strain>
    </source>
</reference>
<comment type="caution">
    <text evidence="2">The sequence shown here is derived from an EMBL/GenBank/DDBJ whole genome shotgun (WGS) entry which is preliminary data.</text>
</comment>
<evidence type="ECO:0008006" key="4">
    <source>
        <dbReference type="Google" id="ProtNLM"/>
    </source>
</evidence>
<dbReference type="RefSeq" id="WP_183205056.1">
    <property type="nucleotide sequence ID" value="NZ_BAAAER010000003.1"/>
</dbReference>
<evidence type="ECO:0000256" key="1">
    <source>
        <dbReference type="SAM" id="SignalP"/>
    </source>
</evidence>
<feature type="chain" id="PRO_5031087859" description="DUF4136 domain-containing protein" evidence="1">
    <location>
        <begin position="21"/>
        <end position="192"/>
    </location>
</feature>
<gene>
    <name evidence="2" type="ORF">GGR12_002803</name>
</gene>
<proteinExistence type="predicted"/>
<dbReference type="EMBL" id="JACIDM010000003">
    <property type="protein sequence ID" value="MBB4083915.1"/>
    <property type="molecule type" value="Genomic_DNA"/>
</dbReference>
<sequence length="192" mass="21193">MKLIGLIASALFALALSACATNEFSDTRTTPGFQSVRGSPIYIYSFLDVREQYFGPTMLTTFDRMLQDQLAAKGVKSELLRFKESEPAMEFILSDATARLPVGDVVASNKSAESALNARYRLVIFPVAFTQATTQTYQINWMLIDVDTGRTVWRTTSSGVRTIWASHDEDAENRAKLIVDGIIAEMSGSGLF</sequence>
<dbReference type="Proteomes" id="UP000529946">
    <property type="component" value="Unassembled WGS sequence"/>
</dbReference>
<evidence type="ECO:0000313" key="3">
    <source>
        <dbReference type="Proteomes" id="UP000529946"/>
    </source>
</evidence>
<keyword evidence="1" id="KW-0732">Signal</keyword>
<dbReference type="AlphaFoldDB" id="A0A7W6NR89"/>